<protein>
    <submittedName>
        <fullName evidence="1">S-adenosylmethionine decarboxylase</fullName>
    </submittedName>
</protein>
<reference evidence="1 2" key="1">
    <citation type="submission" date="2019-02" db="EMBL/GenBank/DDBJ databases">
        <title>Paenibacillus sp. nov., isolated from surface-sterilized tissue of Thalictrum simplex L.</title>
        <authorList>
            <person name="Tuo L."/>
        </authorList>
    </citation>
    <scope>NUCLEOTIDE SEQUENCE [LARGE SCALE GENOMIC DNA]</scope>
    <source>
        <strain evidence="1 2">N2SHLJ1</strain>
    </source>
</reference>
<dbReference type="Proteomes" id="UP000293142">
    <property type="component" value="Unassembled WGS sequence"/>
</dbReference>
<dbReference type="OrthoDB" id="2594503at2"/>
<gene>
    <name evidence="1" type="ORF">EYB31_01255</name>
</gene>
<keyword evidence="2" id="KW-1185">Reference proteome</keyword>
<proteinExistence type="predicted"/>
<organism evidence="1 2">
    <name type="scientific">Paenibacillus thalictri</name>
    <dbReference type="NCBI Taxonomy" id="2527873"/>
    <lineage>
        <taxon>Bacteria</taxon>
        <taxon>Bacillati</taxon>
        <taxon>Bacillota</taxon>
        <taxon>Bacilli</taxon>
        <taxon>Bacillales</taxon>
        <taxon>Paenibacillaceae</taxon>
        <taxon>Paenibacillus</taxon>
    </lineage>
</organism>
<evidence type="ECO:0000313" key="2">
    <source>
        <dbReference type="Proteomes" id="UP000293142"/>
    </source>
</evidence>
<name>A0A4V6MSJ9_9BACL</name>
<accession>A0A4V6MSJ9</accession>
<sequence>MRLGVYILIGLFAVWTVVQVAGAFHGTSEKGDPGKLLYQVSLFQMELLGSYLHDTDKTAAAAGSLNELKQVLYSASFTHEHLVMAYGEDQLTPLQSLGQLQQYLIRLQIGGQRPLKPDESQTLLEVNKQYNELFDAYGKLFSSGGSVIGSQNDRLVKADKAISELLKKKLFTTP</sequence>
<dbReference type="AlphaFoldDB" id="A0A4V6MSJ9"/>
<dbReference type="EMBL" id="SIRE01000002">
    <property type="protein sequence ID" value="TBL81872.1"/>
    <property type="molecule type" value="Genomic_DNA"/>
</dbReference>
<evidence type="ECO:0000313" key="1">
    <source>
        <dbReference type="EMBL" id="TBL81872.1"/>
    </source>
</evidence>
<comment type="caution">
    <text evidence="1">The sequence shown here is derived from an EMBL/GenBank/DDBJ whole genome shotgun (WGS) entry which is preliminary data.</text>
</comment>